<keyword evidence="2" id="KW-0853">WD repeat</keyword>
<comment type="similarity">
    <text evidence="6">Belongs to the WD repeat PROPPIN family.</text>
</comment>
<dbReference type="SUPFAM" id="SSF50978">
    <property type="entry name" value="WD40 repeat-like"/>
    <property type="match status" value="1"/>
</dbReference>
<dbReference type="Proteomes" id="UP001652624">
    <property type="component" value="Chromosome 19"/>
</dbReference>
<dbReference type="GO" id="GO:0034045">
    <property type="term" value="C:phagophore assembly site membrane"/>
    <property type="evidence" value="ECO:0007669"/>
    <property type="project" value="UniProtKB-SubCell"/>
</dbReference>
<keyword evidence="5" id="KW-0446">Lipid-binding</keyword>
<evidence type="ECO:0000313" key="7">
    <source>
        <dbReference type="Proteomes" id="UP001652624"/>
    </source>
</evidence>
<dbReference type="AlphaFoldDB" id="A0A1S3AN61"/>
<dbReference type="PANTHER" id="PTHR11227">
    <property type="entry name" value="WD-REPEAT PROTEIN INTERACTING WITH PHOSPHOINOSIDES WIPI -RELATED"/>
    <property type="match status" value="1"/>
</dbReference>
<organism evidence="7 8">
    <name type="scientific">Erinaceus europaeus</name>
    <name type="common">Western European hedgehog</name>
    <dbReference type="NCBI Taxonomy" id="9365"/>
    <lineage>
        <taxon>Eukaryota</taxon>
        <taxon>Metazoa</taxon>
        <taxon>Chordata</taxon>
        <taxon>Craniata</taxon>
        <taxon>Vertebrata</taxon>
        <taxon>Euteleostomi</taxon>
        <taxon>Mammalia</taxon>
        <taxon>Eutheria</taxon>
        <taxon>Laurasiatheria</taxon>
        <taxon>Eulipotyphla</taxon>
        <taxon>Erinaceidae</taxon>
        <taxon>Erinaceinae</taxon>
        <taxon>Erinaceus</taxon>
    </lineage>
</organism>
<dbReference type="GeneID" id="103126865"/>
<dbReference type="SMART" id="SM00320">
    <property type="entry name" value="WD40"/>
    <property type="match status" value="2"/>
</dbReference>
<dbReference type="InterPro" id="IPR048720">
    <property type="entry name" value="PROPPIN"/>
</dbReference>
<dbReference type="GO" id="GO:0006950">
    <property type="term" value="P:response to stress"/>
    <property type="evidence" value="ECO:0007669"/>
    <property type="project" value="UniProtKB-ARBA"/>
</dbReference>
<reference evidence="8" key="1">
    <citation type="submission" date="2025-08" db="UniProtKB">
        <authorList>
            <consortium name="RefSeq"/>
        </authorList>
    </citation>
    <scope>IDENTIFICATION</scope>
</reference>
<protein>
    <submittedName>
        <fullName evidence="8">WD repeat domain phosphoinositide-interacting protein 2-like</fullName>
    </submittedName>
</protein>
<dbReference type="GO" id="GO:0034497">
    <property type="term" value="P:protein localization to phagophore assembly site"/>
    <property type="evidence" value="ECO:0007669"/>
    <property type="project" value="UniProtKB-ARBA"/>
</dbReference>
<evidence type="ECO:0000256" key="1">
    <source>
        <dbReference type="ARBA" id="ARBA00004329"/>
    </source>
</evidence>
<keyword evidence="7" id="KW-1185">Reference proteome</keyword>
<dbReference type="Gene3D" id="2.130.10.10">
    <property type="entry name" value="YVTN repeat-like/Quinoprotein amine dehydrogenase"/>
    <property type="match status" value="1"/>
</dbReference>
<gene>
    <name evidence="8" type="primary">LOC103126865</name>
</gene>
<sequence>MSLWSQSTLAHSTQLLYAGFAQDSPARKEASGTSGSPETVGMCTLTVGCKSGYKIFSLEAVDKLEQVYQCSEAKDVYIVETLVSCNVVALVSLQAPRKLKVCHLHTRLELCSYSYSRSVLAVRLNRHRMVVCLEEALFFYSFQDLRLLHVISETPSNETGLCALHDNYLAYPGSVSMGKVHVFDTIHLRAATSILAHNSPLAALAFDATGYKLATASEKGTVIRVFSIPEGQKLYEFRRGLKRCVQICSLTFSLKGLFLCASSNTETVHVFRLHTEAELQEQDATWTGYLGKLLVASSSYLPTRVTEIISQGRAFATVHLPFCDLKTSCFLATIQNVPQLLVAASNGYLYIYNLDSQDGGECTLLKRHSLGE</sequence>
<dbReference type="OrthoDB" id="1667587at2759"/>
<evidence type="ECO:0000313" key="8">
    <source>
        <dbReference type="RefSeq" id="XP_007537840.2"/>
    </source>
</evidence>
<dbReference type="InterPro" id="IPR036322">
    <property type="entry name" value="WD40_repeat_dom_sf"/>
</dbReference>
<dbReference type="InterPro" id="IPR001680">
    <property type="entry name" value="WD40_rpt"/>
</dbReference>
<name>A0A1S3AN61_ERIEU</name>
<evidence type="ECO:0000256" key="3">
    <source>
        <dbReference type="ARBA" id="ARBA00022737"/>
    </source>
</evidence>
<dbReference type="InterPro" id="IPR015943">
    <property type="entry name" value="WD40/YVTN_repeat-like_dom_sf"/>
</dbReference>
<dbReference type="eggNOG" id="KOG2110">
    <property type="taxonomic scope" value="Eukaryota"/>
</dbReference>
<dbReference type="RefSeq" id="XP_007537840.2">
    <property type="nucleotide sequence ID" value="XM_007537778.2"/>
</dbReference>
<evidence type="ECO:0000256" key="5">
    <source>
        <dbReference type="ARBA" id="ARBA00023121"/>
    </source>
</evidence>
<accession>A0A1S3AN61</accession>
<comment type="subcellular location">
    <subcellularLocation>
        <location evidence="1">Preautophagosomal structure</location>
    </subcellularLocation>
</comment>
<dbReference type="Pfam" id="PF21032">
    <property type="entry name" value="PROPPIN"/>
    <property type="match status" value="1"/>
</dbReference>
<evidence type="ECO:0000256" key="2">
    <source>
        <dbReference type="ARBA" id="ARBA00022574"/>
    </source>
</evidence>
<evidence type="ECO:0000256" key="4">
    <source>
        <dbReference type="ARBA" id="ARBA00023006"/>
    </source>
</evidence>
<proteinExistence type="inferred from homology"/>
<keyword evidence="3" id="KW-0677">Repeat</keyword>
<dbReference type="InParanoid" id="A0A1S3AN61"/>
<evidence type="ECO:0000256" key="6">
    <source>
        <dbReference type="ARBA" id="ARBA00025740"/>
    </source>
</evidence>
<dbReference type="GO" id="GO:0032266">
    <property type="term" value="F:phosphatidylinositol-3-phosphate binding"/>
    <property type="evidence" value="ECO:0007669"/>
    <property type="project" value="UniProtKB-ARBA"/>
</dbReference>
<keyword evidence="4" id="KW-0072">Autophagy</keyword>